<dbReference type="HOGENOM" id="CLU_113190_0_0_7"/>
<organism evidence="1 2">
    <name type="scientific">Helicobacter bizzozeronii (strain CIII-1)</name>
    <dbReference type="NCBI Taxonomy" id="1002804"/>
    <lineage>
        <taxon>Bacteria</taxon>
        <taxon>Pseudomonadati</taxon>
        <taxon>Campylobacterota</taxon>
        <taxon>Epsilonproteobacteria</taxon>
        <taxon>Campylobacterales</taxon>
        <taxon>Helicobacteraceae</taxon>
        <taxon>Helicobacter</taxon>
    </lineage>
</organism>
<dbReference type="AlphaFoldDB" id="F8KQE0"/>
<evidence type="ECO:0000313" key="1">
    <source>
        <dbReference type="EMBL" id="CCB80493.1"/>
    </source>
</evidence>
<accession>F8KQE0</accession>
<name>F8KQE0_HELBC</name>
<proteinExistence type="predicted"/>
<dbReference type="KEGG" id="hbi:HBZC1_15070"/>
<reference evidence="1 2" key="1">
    <citation type="journal article" date="2011" name="J. Bacteriol.">
        <title>Genome sequence of Helicobacter bizzozeronii strain CIII-1, an isolate from human gastric mucosa.</title>
        <authorList>
            <person name="Schott T."/>
            <person name="Rossi M."/>
            <person name="Hanninen M.L."/>
        </authorList>
    </citation>
    <scope>NUCLEOTIDE SEQUENCE [LARGE SCALE GENOMIC DNA]</scope>
    <source>
        <strain evidence="1 2">CIII-1</strain>
    </source>
</reference>
<dbReference type="Proteomes" id="UP000008387">
    <property type="component" value="Chromosome"/>
</dbReference>
<dbReference type="EMBL" id="FR871757">
    <property type="protein sequence ID" value="CCB80493.1"/>
    <property type="molecule type" value="Genomic_DNA"/>
</dbReference>
<evidence type="ECO:0000313" key="2">
    <source>
        <dbReference type="Proteomes" id="UP000008387"/>
    </source>
</evidence>
<dbReference type="SUPFAM" id="SSF54001">
    <property type="entry name" value="Cysteine proteinases"/>
    <property type="match status" value="1"/>
</dbReference>
<dbReference type="RefSeq" id="WP_013890894.1">
    <property type="nucleotide sequence ID" value="NC_015674.1"/>
</dbReference>
<sequence length="171" mass="19026">MALPLLVLGLPAAFNLAESFVDNVIRDKVTPKLGSILYCRLYGPTTHTGIYVGENQIVELLGTGKVKLSTPKEFISGTQAMSIYVSCKGTQAVGFAKAAQRARAMVGKTLDYPSGGIPTEKHERNCHCFVYECLSGEHDSDRWTLLDIEAKFRGEFFDNWRVWDLDSKDLF</sequence>
<protein>
    <recommendedName>
        <fullName evidence="3">LRAT domain-containing protein</fullName>
    </recommendedName>
</protein>
<gene>
    <name evidence="1" type="ordered locus">HBZC1_15070</name>
</gene>
<dbReference type="Gene3D" id="3.90.1720.10">
    <property type="entry name" value="endopeptidase domain like (from Nostoc punctiforme)"/>
    <property type="match status" value="1"/>
</dbReference>
<evidence type="ECO:0008006" key="3">
    <source>
        <dbReference type="Google" id="ProtNLM"/>
    </source>
</evidence>
<dbReference type="GeneID" id="64361546"/>
<keyword evidence="2" id="KW-1185">Reference proteome</keyword>
<dbReference type="eggNOG" id="COG2425">
    <property type="taxonomic scope" value="Bacteria"/>
</dbReference>
<dbReference type="InterPro" id="IPR038765">
    <property type="entry name" value="Papain-like_cys_pep_sf"/>
</dbReference>